<feature type="transmembrane region" description="Helical" evidence="9">
    <location>
        <begin position="343"/>
        <end position="359"/>
    </location>
</feature>
<feature type="transmembrane region" description="Helical" evidence="9">
    <location>
        <begin position="280"/>
        <end position="298"/>
    </location>
</feature>
<reference evidence="10 11" key="1">
    <citation type="submission" date="2020-02" db="EMBL/GenBank/DDBJ databases">
        <title>Genome sequences of Thiorhodococcus mannitoliphagus and Thiorhodococcus minor, purple sulfur photosynthetic bacteria in the gammaproteobacterial family, Chromatiaceae.</title>
        <authorList>
            <person name="Aviles F.A."/>
            <person name="Meyer T.E."/>
            <person name="Kyndt J.A."/>
        </authorList>
    </citation>
    <scope>NUCLEOTIDE SEQUENCE [LARGE SCALE GENOMIC DNA]</scope>
    <source>
        <strain evidence="10 11">DSM 11518</strain>
    </source>
</reference>
<feature type="transmembrane region" description="Helical" evidence="9">
    <location>
        <begin position="14"/>
        <end position="33"/>
    </location>
</feature>
<evidence type="ECO:0000256" key="2">
    <source>
        <dbReference type="ARBA" id="ARBA00022475"/>
    </source>
</evidence>
<organism evidence="10 11">
    <name type="scientific">Thiorhodococcus minor</name>
    <dbReference type="NCBI Taxonomy" id="57489"/>
    <lineage>
        <taxon>Bacteria</taxon>
        <taxon>Pseudomonadati</taxon>
        <taxon>Pseudomonadota</taxon>
        <taxon>Gammaproteobacteria</taxon>
        <taxon>Chromatiales</taxon>
        <taxon>Chromatiaceae</taxon>
        <taxon>Thiorhodococcus</taxon>
    </lineage>
</organism>
<dbReference type="GO" id="GO:0005886">
    <property type="term" value="C:plasma membrane"/>
    <property type="evidence" value="ECO:0007669"/>
    <property type="project" value="UniProtKB-SubCell"/>
</dbReference>
<feature type="region of interest" description="Disordered" evidence="8">
    <location>
        <begin position="387"/>
        <end position="410"/>
    </location>
</feature>
<proteinExistence type="inferred from homology"/>
<keyword evidence="5 9" id="KW-1133">Transmembrane helix</keyword>
<evidence type="ECO:0000256" key="4">
    <source>
        <dbReference type="ARBA" id="ARBA00022692"/>
    </source>
</evidence>
<feature type="transmembrane region" description="Helical" evidence="9">
    <location>
        <begin position="84"/>
        <end position="104"/>
    </location>
</feature>
<feature type="transmembrane region" description="Helical" evidence="9">
    <location>
        <begin position="110"/>
        <end position="130"/>
    </location>
</feature>
<keyword evidence="11" id="KW-1185">Reference proteome</keyword>
<feature type="transmembrane region" description="Helical" evidence="9">
    <location>
        <begin position="45"/>
        <end position="64"/>
    </location>
</feature>
<sequence length="410" mass="45055">MSPTQLTDISIRRLTWALGLGLVIGLSAFLAVGERTGSSWLRGDFPAFYAAAEIVWSGQGAALYDHALQREIENLHWPEFNGDFYAFAYPPFFALLISPLAALPPLTAKALSTALLFAAVVAAMLLMRPFAPFFRQQTSFALLYLLTLAPLEISLFGAQNTALSILFLALSEHGRRSGRHWMTGMGAALLLYKPQFGVPLFLYLLARGQRGELRAWGVTALALYLLGIPVLGAAWPFVWAEAATAFGGFNFAINDHNMITLAGLIYWLSEQLTGDGASGLAWAYVLSTLLLLTTAFLVRRDPRQLVLVPSLILLLSPQTLFYDLGIAVFFLMRQLRPNCSRDMALLAAIWLYCAVAFVLREPAAFPFFAPALIAILWAQAHRAANETMSSPTDARSTEARFGSRRSRGTR</sequence>
<comment type="caution">
    <text evidence="10">The sequence shown here is derived from an EMBL/GenBank/DDBJ whole genome shotgun (WGS) entry which is preliminary data.</text>
</comment>
<dbReference type="InterPro" id="IPR018584">
    <property type="entry name" value="GT87"/>
</dbReference>
<comment type="subcellular location">
    <subcellularLocation>
        <location evidence="1">Cell membrane</location>
        <topology evidence="1">Multi-pass membrane protein</topology>
    </subcellularLocation>
</comment>
<evidence type="ECO:0000256" key="7">
    <source>
        <dbReference type="ARBA" id="ARBA00024033"/>
    </source>
</evidence>
<evidence type="ECO:0000256" key="3">
    <source>
        <dbReference type="ARBA" id="ARBA00022679"/>
    </source>
</evidence>
<feature type="transmembrane region" description="Helical" evidence="9">
    <location>
        <begin position="310"/>
        <end position="331"/>
    </location>
</feature>
<keyword evidence="3" id="KW-0808">Transferase</keyword>
<dbReference type="GO" id="GO:0016758">
    <property type="term" value="F:hexosyltransferase activity"/>
    <property type="evidence" value="ECO:0007669"/>
    <property type="project" value="InterPro"/>
</dbReference>
<evidence type="ECO:0000256" key="9">
    <source>
        <dbReference type="SAM" id="Phobius"/>
    </source>
</evidence>
<evidence type="ECO:0000313" key="11">
    <source>
        <dbReference type="Proteomes" id="UP000483379"/>
    </source>
</evidence>
<dbReference type="AlphaFoldDB" id="A0A6M0K330"/>
<keyword evidence="6 9" id="KW-0472">Membrane</keyword>
<evidence type="ECO:0000256" key="8">
    <source>
        <dbReference type="SAM" id="MobiDB-lite"/>
    </source>
</evidence>
<keyword evidence="4 9" id="KW-0812">Transmembrane</keyword>
<feature type="transmembrane region" description="Helical" evidence="9">
    <location>
        <begin position="218"/>
        <end position="239"/>
    </location>
</feature>
<evidence type="ECO:0000256" key="5">
    <source>
        <dbReference type="ARBA" id="ARBA00022989"/>
    </source>
</evidence>
<protein>
    <submittedName>
        <fullName evidence="10">DUF2029 domain-containing protein</fullName>
    </submittedName>
</protein>
<evidence type="ECO:0000256" key="6">
    <source>
        <dbReference type="ARBA" id="ARBA00023136"/>
    </source>
</evidence>
<dbReference type="RefSeq" id="WP_164453483.1">
    <property type="nucleotide sequence ID" value="NZ_JAAIJQ010000040.1"/>
</dbReference>
<dbReference type="Pfam" id="PF09594">
    <property type="entry name" value="GT87"/>
    <property type="match status" value="1"/>
</dbReference>
<feature type="transmembrane region" description="Helical" evidence="9">
    <location>
        <begin position="181"/>
        <end position="206"/>
    </location>
</feature>
<gene>
    <name evidence="10" type="ORF">G3446_14165</name>
</gene>
<dbReference type="Proteomes" id="UP000483379">
    <property type="component" value="Unassembled WGS sequence"/>
</dbReference>
<dbReference type="EMBL" id="JAAIJQ010000040">
    <property type="protein sequence ID" value="NEV63017.1"/>
    <property type="molecule type" value="Genomic_DNA"/>
</dbReference>
<keyword evidence="2" id="KW-1003">Cell membrane</keyword>
<evidence type="ECO:0000313" key="10">
    <source>
        <dbReference type="EMBL" id="NEV63017.1"/>
    </source>
</evidence>
<comment type="similarity">
    <text evidence="7">Belongs to the glycosyltransferase 87 family.</text>
</comment>
<evidence type="ECO:0000256" key="1">
    <source>
        <dbReference type="ARBA" id="ARBA00004651"/>
    </source>
</evidence>
<accession>A0A6M0K330</accession>
<feature type="transmembrane region" description="Helical" evidence="9">
    <location>
        <begin position="142"/>
        <end position="169"/>
    </location>
</feature>
<name>A0A6M0K330_9GAMM</name>